<dbReference type="RefSeq" id="WP_272087644.1">
    <property type="nucleotide sequence ID" value="NZ_JAQNDL010000002.1"/>
</dbReference>
<name>A0ABT5E2E9_9BACT</name>
<gene>
    <name evidence="2" type="ORF">POL25_19665</name>
</gene>
<evidence type="ECO:0000256" key="1">
    <source>
        <dbReference type="SAM" id="MobiDB-lite"/>
    </source>
</evidence>
<dbReference type="PROSITE" id="PS51257">
    <property type="entry name" value="PROKAR_LIPOPROTEIN"/>
    <property type="match status" value="1"/>
</dbReference>
<evidence type="ECO:0000313" key="2">
    <source>
        <dbReference type="EMBL" id="MDC0719133.1"/>
    </source>
</evidence>
<reference evidence="2 3" key="1">
    <citation type="submission" date="2022-11" db="EMBL/GenBank/DDBJ databases">
        <title>Minimal conservation of predation-associated metabolite biosynthetic gene clusters underscores biosynthetic potential of Myxococcota including descriptions for ten novel species: Archangium lansinium sp. nov., Myxococcus landrumus sp. nov., Nannocystis bai.</title>
        <authorList>
            <person name="Ahearne A."/>
            <person name="Stevens C."/>
            <person name="Dowd S."/>
        </authorList>
    </citation>
    <scope>NUCLEOTIDE SEQUENCE [LARGE SCALE GENOMIC DNA]</scope>
    <source>
        <strain evidence="2 3">BB15-2</strain>
    </source>
</reference>
<dbReference type="Proteomes" id="UP001221686">
    <property type="component" value="Unassembled WGS sequence"/>
</dbReference>
<feature type="compositionally biased region" description="Pro residues" evidence="1">
    <location>
        <begin position="57"/>
        <end position="101"/>
    </location>
</feature>
<evidence type="ECO:0000313" key="3">
    <source>
        <dbReference type="Proteomes" id="UP001221686"/>
    </source>
</evidence>
<organism evidence="2 3">
    <name type="scientific">Nannocystis bainbridge</name>
    <dbReference type="NCBI Taxonomy" id="2995303"/>
    <lineage>
        <taxon>Bacteria</taxon>
        <taxon>Pseudomonadati</taxon>
        <taxon>Myxococcota</taxon>
        <taxon>Polyangia</taxon>
        <taxon>Nannocystales</taxon>
        <taxon>Nannocystaceae</taxon>
        <taxon>Nannocystis</taxon>
    </lineage>
</organism>
<dbReference type="InterPro" id="IPR006311">
    <property type="entry name" value="TAT_signal"/>
</dbReference>
<dbReference type="PROSITE" id="PS51318">
    <property type="entry name" value="TAT"/>
    <property type="match status" value="1"/>
</dbReference>
<dbReference type="EMBL" id="JAQNDL010000002">
    <property type="protein sequence ID" value="MDC0719133.1"/>
    <property type="molecule type" value="Genomic_DNA"/>
</dbReference>
<sequence>MSKPPEPPATALPSRRTPLALAALVLSLAAAGCTGTAPAPKTGEKEAAPKQPGDQPYAPPPDARVEPRPQPVPQPEPQPEPQPRTDPEPQPVPRPHLPPPT</sequence>
<comment type="caution">
    <text evidence="2">The sequence shown here is derived from an EMBL/GenBank/DDBJ whole genome shotgun (WGS) entry which is preliminary data.</text>
</comment>
<protein>
    <submittedName>
        <fullName evidence="2">Uncharacterized protein</fullName>
    </submittedName>
</protein>
<proteinExistence type="predicted"/>
<accession>A0ABT5E2E9</accession>
<keyword evidence="3" id="KW-1185">Reference proteome</keyword>
<feature type="region of interest" description="Disordered" evidence="1">
    <location>
        <begin position="33"/>
        <end position="101"/>
    </location>
</feature>